<dbReference type="KEGG" id="lah:LA20533_03580"/>
<keyword evidence="2" id="KW-1185">Reference proteome</keyword>
<protein>
    <submittedName>
        <fullName evidence="1">Uncharacterized protein</fullName>
    </submittedName>
</protein>
<dbReference type="EMBL" id="CP018888">
    <property type="protein sequence ID" value="APT18404.1"/>
    <property type="molecule type" value="Genomic_DNA"/>
</dbReference>
<evidence type="ECO:0000313" key="2">
    <source>
        <dbReference type="Proteomes" id="UP000185499"/>
    </source>
</evidence>
<name>A0A1L6XBP4_9LACO</name>
<dbReference type="OrthoDB" id="1645607at2"/>
<evidence type="ECO:0000313" key="1">
    <source>
        <dbReference type="EMBL" id="APT18404.1"/>
    </source>
</evidence>
<organism evidence="1 2">
    <name type="scientific">Amylolactobacillus amylophilus DSM 20533 = JCM 1125</name>
    <dbReference type="NCBI Taxonomy" id="1423721"/>
    <lineage>
        <taxon>Bacteria</taxon>
        <taxon>Bacillati</taxon>
        <taxon>Bacillota</taxon>
        <taxon>Bacilli</taxon>
        <taxon>Lactobacillales</taxon>
        <taxon>Lactobacillaceae</taxon>
        <taxon>Amylolactobacillus</taxon>
    </lineage>
</organism>
<sequence length="108" mass="12137">MKAPVPRPTLQLVDKVSRSCGHTPGKVAGQRATVKAEMNGFTPGLDLRPLSRWMGGQGGQSLKVLGRSLSDFEVFSFSKLNNQNKFFRLKKFYLLSSSMPYFFFCRIT</sequence>
<proteinExistence type="predicted"/>
<gene>
    <name evidence="1" type="ORF">LA20533_03580</name>
</gene>
<accession>A0A1L6XBP4</accession>
<dbReference type="AlphaFoldDB" id="A0A1L6XBP4"/>
<reference evidence="1 2" key="1">
    <citation type="submission" date="2016-12" db="EMBL/GenBank/DDBJ databases">
        <title>The whole genome sequencing and assembly of Lactobacillus amylophilus DSM 20533T strain.</title>
        <authorList>
            <person name="Lee Y.-J."/>
            <person name="Yi H."/>
            <person name="Bahn Y.-S."/>
            <person name="Kim J.F."/>
            <person name="Lee D.-W."/>
        </authorList>
    </citation>
    <scope>NUCLEOTIDE SEQUENCE [LARGE SCALE GENOMIC DNA]</scope>
    <source>
        <strain evidence="1 2">DSM 20533</strain>
    </source>
</reference>
<dbReference type="Proteomes" id="UP000185499">
    <property type="component" value="Chromosome"/>
</dbReference>